<protein>
    <recommendedName>
        <fullName evidence="10">Polo kinase</fullName>
    </recommendedName>
</protein>
<dbReference type="OrthoDB" id="408964at2759"/>
<keyword evidence="4" id="KW-0418">Kinase</keyword>
<dbReference type="CDD" id="cd13118">
    <property type="entry name" value="POLO_box_1"/>
    <property type="match status" value="1"/>
</dbReference>
<comment type="caution">
    <text evidence="8">The sequence shown here is derived from an EMBL/GenBank/DDBJ whole genome shotgun (WGS) entry which is preliminary data.</text>
</comment>
<evidence type="ECO:0000259" key="6">
    <source>
        <dbReference type="PROSITE" id="PS50011"/>
    </source>
</evidence>
<keyword evidence="2" id="KW-0808">Transferase</keyword>
<keyword evidence="9" id="KW-1185">Reference proteome</keyword>
<evidence type="ECO:0000313" key="8">
    <source>
        <dbReference type="EMBL" id="OJA08240.1"/>
    </source>
</evidence>
<dbReference type="GO" id="GO:0007052">
    <property type="term" value="P:mitotic spindle organization"/>
    <property type="evidence" value="ECO:0007669"/>
    <property type="project" value="TreeGrafter"/>
</dbReference>
<dbReference type="GO" id="GO:0004674">
    <property type="term" value="F:protein serine/threonine kinase activity"/>
    <property type="evidence" value="ECO:0007669"/>
    <property type="project" value="UniProtKB-KW"/>
</dbReference>
<dbReference type="InterPro" id="IPR033701">
    <property type="entry name" value="POLO_box_1"/>
</dbReference>
<dbReference type="AlphaFoldDB" id="A0A1J8Q4M3"/>
<evidence type="ECO:0000256" key="2">
    <source>
        <dbReference type="ARBA" id="ARBA00022679"/>
    </source>
</evidence>
<dbReference type="PANTHER" id="PTHR24345">
    <property type="entry name" value="SERINE/THREONINE-PROTEIN KINASE PLK"/>
    <property type="match status" value="1"/>
</dbReference>
<evidence type="ECO:0000256" key="1">
    <source>
        <dbReference type="ARBA" id="ARBA00022527"/>
    </source>
</evidence>
<dbReference type="SUPFAM" id="SSF82615">
    <property type="entry name" value="Polo-box domain"/>
    <property type="match status" value="1"/>
</dbReference>
<dbReference type="SUPFAM" id="SSF56112">
    <property type="entry name" value="Protein kinase-like (PK-like)"/>
    <property type="match status" value="1"/>
</dbReference>
<keyword evidence="5" id="KW-0067">ATP-binding</keyword>
<dbReference type="InterPro" id="IPR036947">
    <property type="entry name" value="POLO_box_dom_sf"/>
</dbReference>
<dbReference type="PANTHER" id="PTHR24345:SF0">
    <property type="entry name" value="CELL CYCLE SERINE_THREONINE-PROTEIN KINASE CDC5_MSD2"/>
    <property type="match status" value="1"/>
</dbReference>
<accession>A0A1J8Q4M3</accession>
<dbReference type="InterPro" id="IPR000719">
    <property type="entry name" value="Prot_kinase_dom"/>
</dbReference>
<dbReference type="STRING" id="180088.A0A1J8Q4M3"/>
<dbReference type="PROSITE" id="PS50078">
    <property type="entry name" value="POLO_BOX"/>
    <property type="match status" value="1"/>
</dbReference>
<dbReference type="Pfam" id="PF00659">
    <property type="entry name" value="POLO_box"/>
    <property type="match status" value="1"/>
</dbReference>
<feature type="domain" description="POLO box" evidence="7">
    <location>
        <begin position="109"/>
        <end position="194"/>
    </location>
</feature>
<dbReference type="GO" id="GO:0005634">
    <property type="term" value="C:nucleus"/>
    <property type="evidence" value="ECO:0007669"/>
    <property type="project" value="TreeGrafter"/>
</dbReference>
<evidence type="ECO:0000256" key="4">
    <source>
        <dbReference type="ARBA" id="ARBA00022777"/>
    </source>
</evidence>
<keyword evidence="3" id="KW-0547">Nucleotide-binding</keyword>
<proteinExistence type="predicted"/>
<dbReference type="GO" id="GO:0005524">
    <property type="term" value="F:ATP binding"/>
    <property type="evidence" value="ECO:0007669"/>
    <property type="project" value="UniProtKB-KW"/>
</dbReference>
<dbReference type="InterPro" id="IPR000959">
    <property type="entry name" value="POLO_box_dom"/>
</dbReference>
<organism evidence="8 9">
    <name type="scientific">Rhizopogon vesiculosus</name>
    <dbReference type="NCBI Taxonomy" id="180088"/>
    <lineage>
        <taxon>Eukaryota</taxon>
        <taxon>Fungi</taxon>
        <taxon>Dikarya</taxon>
        <taxon>Basidiomycota</taxon>
        <taxon>Agaricomycotina</taxon>
        <taxon>Agaricomycetes</taxon>
        <taxon>Agaricomycetidae</taxon>
        <taxon>Boletales</taxon>
        <taxon>Suillineae</taxon>
        <taxon>Rhizopogonaceae</taxon>
        <taxon>Rhizopogon</taxon>
    </lineage>
</organism>
<dbReference type="GO" id="GO:0005737">
    <property type="term" value="C:cytoplasm"/>
    <property type="evidence" value="ECO:0007669"/>
    <property type="project" value="TreeGrafter"/>
</dbReference>
<evidence type="ECO:0000259" key="7">
    <source>
        <dbReference type="PROSITE" id="PS50078"/>
    </source>
</evidence>
<evidence type="ECO:0000256" key="5">
    <source>
        <dbReference type="ARBA" id="ARBA00022840"/>
    </source>
</evidence>
<gene>
    <name evidence="8" type="ORF">AZE42_09015</name>
</gene>
<dbReference type="Gene3D" id="1.10.510.10">
    <property type="entry name" value="Transferase(Phosphotransferase) domain 1"/>
    <property type="match status" value="1"/>
</dbReference>
<dbReference type="PROSITE" id="PS50011">
    <property type="entry name" value="PROTEIN_KINASE_DOM"/>
    <property type="match status" value="1"/>
</dbReference>
<dbReference type="Proteomes" id="UP000183567">
    <property type="component" value="Unassembled WGS sequence"/>
</dbReference>
<evidence type="ECO:0000256" key="3">
    <source>
        <dbReference type="ARBA" id="ARBA00022741"/>
    </source>
</evidence>
<sequence>MTAQKAGRPPFQTKDIEEIYMRIHDNIYEFPPDRRIAPDTKDCITSILMPNPSKRPTLLEFLASPFIDLGIIPPFIPASADHINHCATRERVPEGCSAWHAPIPDDHVFIVSWVDSCDKYGMGYALTDGSVGVHFNDSTTLILLTDKHYFYYIASQRQGTVYVRKNFSDHEHTKGMDFMQTYLHMKHVMFKMSHDVLQSSSPLMAFYSGQGSYSSLPTSPVGNPSIPITASSVAPS</sequence>
<evidence type="ECO:0008006" key="10">
    <source>
        <dbReference type="Google" id="ProtNLM"/>
    </source>
</evidence>
<name>A0A1J8Q4M3_9AGAM</name>
<dbReference type="InterPro" id="IPR011009">
    <property type="entry name" value="Kinase-like_dom_sf"/>
</dbReference>
<keyword evidence="1" id="KW-0723">Serine/threonine-protein kinase</keyword>
<evidence type="ECO:0000313" key="9">
    <source>
        <dbReference type="Proteomes" id="UP000183567"/>
    </source>
</evidence>
<dbReference type="Gene3D" id="3.30.1120.30">
    <property type="entry name" value="POLO box domain"/>
    <property type="match status" value="1"/>
</dbReference>
<dbReference type="GO" id="GO:0000922">
    <property type="term" value="C:spindle pole"/>
    <property type="evidence" value="ECO:0007669"/>
    <property type="project" value="TreeGrafter"/>
</dbReference>
<dbReference type="EMBL" id="LVVM01006353">
    <property type="protein sequence ID" value="OJA08240.1"/>
    <property type="molecule type" value="Genomic_DNA"/>
</dbReference>
<reference evidence="8 9" key="1">
    <citation type="submission" date="2016-03" db="EMBL/GenBank/DDBJ databases">
        <title>Comparative genomics of the ectomycorrhizal sister species Rhizopogon vinicolor and Rhizopogon vesiculosus (Basidiomycota: Boletales) reveals a divergence of the mating type B locus.</title>
        <authorList>
            <person name="Mujic A.B."/>
            <person name="Kuo A."/>
            <person name="Tritt A."/>
            <person name="Lipzen A."/>
            <person name="Chen C."/>
            <person name="Johnson J."/>
            <person name="Sharma A."/>
            <person name="Barry K."/>
            <person name="Grigoriev I.V."/>
            <person name="Spatafora J.W."/>
        </authorList>
    </citation>
    <scope>NUCLEOTIDE SEQUENCE [LARGE SCALE GENOMIC DNA]</scope>
    <source>
        <strain evidence="8 9">AM-OR11-056</strain>
    </source>
</reference>
<dbReference type="GO" id="GO:0000776">
    <property type="term" value="C:kinetochore"/>
    <property type="evidence" value="ECO:0007669"/>
    <property type="project" value="TreeGrafter"/>
</dbReference>
<feature type="domain" description="Protein kinase" evidence="6">
    <location>
        <begin position="1"/>
        <end position="67"/>
    </location>
</feature>